<comment type="cofactor">
    <cofactor evidence="1">
        <name>Mg(2+)</name>
        <dbReference type="ChEBI" id="CHEBI:18420"/>
    </cofactor>
</comment>
<dbReference type="InterPro" id="IPR015797">
    <property type="entry name" value="NUDIX_hydrolase-like_dom_sf"/>
</dbReference>
<keyword evidence="6" id="KW-0378">Hydrolase</keyword>
<evidence type="ECO:0000256" key="8">
    <source>
        <dbReference type="ARBA" id="ARBA00023027"/>
    </source>
</evidence>
<keyword evidence="12" id="KW-1185">Reference proteome</keyword>
<dbReference type="InterPro" id="IPR049734">
    <property type="entry name" value="NudC-like_C"/>
</dbReference>
<dbReference type="EC" id="3.6.1.22" evidence="4"/>
<evidence type="ECO:0000256" key="5">
    <source>
        <dbReference type="ARBA" id="ARBA00022723"/>
    </source>
</evidence>
<gene>
    <name evidence="11" type="ORF">LAQU0_S08e03972g</name>
</gene>
<comment type="similarity">
    <text evidence="3">Belongs to the Nudix hydrolase family. NudC subfamily.</text>
</comment>
<dbReference type="InterPro" id="IPR000086">
    <property type="entry name" value="NUDIX_hydrolase_dom"/>
</dbReference>
<proteinExistence type="inferred from homology"/>
<evidence type="ECO:0000313" key="11">
    <source>
        <dbReference type="EMBL" id="CUS23184.1"/>
    </source>
</evidence>
<evidence type="ECO:0000256" key="1">
    <source>
        <dbReference type="ARBA" id="ARBA00001946"/>
    </source>
</evidence>
<dbReference type="EMBL" id="LN890539">
    <property type="protein sequence ID" value="CUS23184.1"/>
    <property type="molecule type" value="Genomic_DNA"/>
</dbReference>
<dbReference type="GO" id="GO:0005777">
    <property type="term" value="C:peroxisome"/>
    <property type="evidence" value="ECO:0007669"/>
    <property type="project" value="TreeGrafter"/>
</dbReference>
<dbReference type="GO" id="GO:0006742">
    <property type="term" value="P:NADP+ catabolic process"/>
    <property type="evidence" value="ECO:0007669"/>
    <property type="project" value="TreeGrafter"/>
</dbReference>
<keyword evidence="5" id="KW-0479">Metal-binding</keyword>
<evidence type="ECO:0000259" key="10">
    <source>
        <dbReference type="PROSITE" id="PS51462"/>
    </source>
</evidence>
<dbReference type="Pfam" id="PF00293">
    <property type="entry name" value="NUDIX"/>
    <property type="match status" value="1"/>
</dbReference>
<organism evidence="11 12">
    <name type="scientific">Lachancea quebecensis</name>
    <dbReference type="NCBI Taxonomy" id="1654605"/>
    <lineage>
        <taxon>Eukaryota</taxon>
        <taxon>Fungi</taxon>
        <taxon>Dikarya</taxon>
        <taxon>Ascomycota</taxon>
        <taxon>Saccharomycotina</taxon>
        <taxon>Saccharomycetes</taxon>
        <taxon>Saccharomycetales</taxon>
        <taxon>Saccharomycetaceae</taxon>
        <taxon>Lachancea</taxon>
    </lineage>
</organism>
<evidence type="ECO:0000256" key="3">
    <source>
        <dbReference type="ARBA" id="ARBA00009595"/>
    </source>
</evidence>
<dbReference type="GO" id="GO:0019677">
    <property type="term" value="P:NAD+ catabolic process"/>
    <property type="evidence" value="ECO:0007669"/>
    <property type="project" value="TreeGrafter"/>
</dbReference>
<comment type="cofactor">
    <cofactor evidence="2">
        <name>Zn(2+)</name>
        <dbReference type="ChEBI" id="CHEBI:29105"/>
    </cofactor>
</comment>
<evidence type="ECO:0000256" key="4">
    <source>
        <dbReference type="ARBA" id="ARBA00012381"/>
    </source>
</evidence>
<dbReference type="GO" id="GO:0005829">
    <property type="term" value="C:cytosol"/>
    <property type="evidence" value="ECO:0007669"/>
    <property type="project" value="TreeGrafter"/>
</dbReference>
<dbReference type="InterPro" id="IPR050241">
    <property type="entry name" value="NAD-cap_RNA_hydrolase_NudC"/>
</dbReference>
<dbReference type="OrthoDB" id="10249612at2759"/>
<dbReference type="InterPro" id="IPR020084">
    <property type="entry name" value="NUDIX_hydrolase_CS"/>
</dbReference>
<keyword evidence="8" id="KW-0520">NAD</keyword>
<feature type="domain" description="Nudix hydrolase" evidence="10">
    <location>
        <begin position="199"/>
        <end position="332"/>
    </location>
</feature>
<sequence>MSTLATRPLTHSLHYSQEVLNRVSFLRKDPQFLEDALSHSETQFVPFDNYLPYVNERTGFILKLKKAEIATLTSQGAFSSNLVFLGLLLSQKSDFVYKSKYRGTPTFAIDVSIKKLSDSSLLDTSKPYKKVESFRDLNKLTVEDSSIVSQARMYLQWLDTHKFCSLCGSKTKPVYAGTQLQCVNEDCKSNKSVSNSCFPRTDAVVISAITNKDYSKILLCRSGMPRNKERKLYSCVSGFVEPSETLEVAVAREIWEEAGLDTQKVEIIASQPWPFPNNLMIGCVAIVDDKQTPDLTHDCELDEVRWVPCSALERILKLEDSESGFIQDESTGLNLPNDRSIAHMLMSVVVQRNAELRQGPYIQKM</sequence>
<name>A0A0P1KSY5_9SACH</name>
<evidence type="ECO:0000256" key="6">
    <source>
        <dbReference type="ARBA" id="ARBA00022801"/>
    </source>
</evidence>
<dbReference type="CDD" id="cd03429">
    <property type="entry name" value="NUDIX_NADH_pyrophosphatase_Nudt13"/>
    <property type="match status" value="1"/>
</dbReference>
<protein>
    <recommendedName>
        <fullName evidence="4">NAD(+) diphosphatase</fullName>
        <ecNumber evidence="4">3.6.1.22</ecNumber>
    </recommendedName>
</protein>
<dbReference type="Pfam" id="PF09297">
    <property type="entry name" value="Zn_ribbon_NUD"/>
    <property type="match status" value="1"/>
</dbReference>
<dbReference type="GO" id="GO:0046872">
    <property type="term" value="F:metal ion binding"/>
    <property type="evidence" value="ECO:0007669"/>
    <property type="project" value="UniProtKB-KW"/>
</dbReference>
<dbReference type="PANTHER" id="PTHR42904:SF6">
    <property type="entry name" value="NAD-CAPPED RNA HYDROLASE NUDT12"/>
    <property type="match status" value="1"/>
</dbReference>
<dbReference type="InterPro" id="IPR015376">
    <property type="entry name" value="Znr_NADH_PPase"/>
</dbReference>
<dbReference type="Proteomes" id="UP000236544">
    <property type="component" value="Unassembled WGS sequence"/>
</dbReference>
<evidence type="ECO:0000256" key="2">
    <source>
        <dbReference type="ARBA" id="ARBA00001947"/>
    </source>
</evidence>
<evidence type="ECO:0000256" key="9">
    <source>
        <dbReference type="ARBA" id="ARBA00023679"/>
    </source>
</evidence>
<dbReference type="PANTHER" id="PTHR42904">
    <property type="entry name" value="NUDIX HYDROLASE, NUDC SUBFAMILY"/>
    <property type="match status" value="1"/>
</dbReference>
<reference evidence="12" key="1">
    <citation type="submission" date="2015-10" db="EMBL/GenBank/DDBJ databases">
        <authorList>
            <person name="Devillers H."/>
        </authorList>
    </citation>
    <scope>NUCLEOTIDE SEQUENCE [LARGE SCALE GENOMIC DNA]</scope>
</reference>
<dbReference type="GO" id="GO:0035529">
    <property type="term" value="F:NADH pyrophosphatase activity"/>
    <property type="evidence" value="ECO:0007669"/>
    <property type="project" value="TreeGrafter"/>
</dbReference>
<dbReference type="Gene3D" id="3.90.79.20">
    <property type="match status" value="1"/>
</dbReference>
<comment type="catalytic activity">
    <reaction evidence="9">
        <text>a 5'-end NAD(+)-phospho-ribonucleoside in mRNA + H2O = a 5'-end phospho-adenosine-phospho-ribonucleoside in mRNA + beta-nicotinamide D-ribonucleotide + 2 H(+)</text>
        <dbReference type="Rhea" id="RHEA:60876"/>
        <dbReference type="Rhea" id="RHEA-COMP:15698"/>
        <dbReference type="Rhea" id="RHEA-COMP:15719"/>
        <dbReference type="ChEBI" id="CHEBI:14649"/>
        <dbReference type="ChEBI" id="CHEBI:15377"/>
        <dbReference type="ChEBI" id="CHEBI:15378"/>
        <dbReference type="ChEBI" id="CHEBI:144029"/>
        <dbReference type="ChEBI" id="CHEBI:144051"/>
    </reaction>
    <physiologicalReaction direction="left-to-right" evidence="9">
        <dbReference type="Rhea" id="RHEA:60877"/>
    </physiologicalReaction>
</comment>
<dbReference type="SUPFAM" id="SSF55811">
    <property type="entry name" value="Nudix"/>
    <property type="match status" value="1"/>
</dbReference>
<evidence type="ECO:0000256" key="7">
    <source>
        <dbReference type="ARBA" id="ARBA00022842"/>
    </source>
</evidence>
<dbReference type="PROSITE" id="PS51462">
    <property type="entry name" value="NUDIX"/>
    <property type="match status" value="1"/>
</dbReference>
<keyword evidence="7" id="KW-0460">Magnesium</keyword>
<dbReference type="PROSITE" id="PS00893">
    <property type="entry name" value="NUDIX_BOX"/>
    <property type="match status" value="1"/>
</dbReference>
<dbReference type="AlphaFoldDB" id="A0A0P1KSY5"/>
<accession>A0A0P1KSY5</accession>
<evidence type="ECO:0000313" key="12">
    <source>
        <dbReference type="Proteomes" id="UP000236544"/>
    </source>
</evidence>
<dbReference type="Gene3D" id="3.90.79.10">
    <property type="entry name" value="Nucleoside Triphosphate Pyrophosphohydrolase"/>
    <property type="match status" value="1"/>
</dbReference>